<keyword evidence="2" id="KW-1185">Reference proteome</keyword>
<dbReference type="EMBL" id="JAGFNK010000073">
    <property type="protein sequence ID" value="KAI9509045.1"/>
    <property type="molecule type" value="Genomic_DNA"/>
</dbReference>
<evidence type="ECO:0000313" key="2">
    <source>
        <dbReference type="Proteomes" id="UP001207468"/>
    </source>
</evidence>
<gene>
    <name evidence="1" type="ORF">F5148DRAFT_816527</name>
</gene>
<proteinExistence type="predicted"/>
<name>A0ACC0UBF9_9AGAM</name>
<evidence type="ECO:0000313" key="1">
    <source>
        <dbReference type="EMBL" id="KAI9509045.1"/>
    </source>
</evidence>
<protein>
    <submittedName>
        <fullName evidence="1">Uncharacterized protein</fullName>
    </submittedName>
</protein>
<comment type="caution">
    <text evidence="1">The sequence shown here is derived from an EMBL/GenBank/DDBJ whole genome shotgun (WGS) entry which is preliminary data.</text>
</comment>
<reference evidence="1" key="1">
    <citation type="submission" date="2021-03" db="EMBL/GenBank/DDBJ databases">
        <title>Evolutionary priming and transition to the ectomycorrhizal habit in an iconic lineage of mushroom-forming fungi: is preadaptation a requirement?</title>
        <authorList>
            <consortium name="DOE Joint Genome Institute"/>
            <person name="Looney B.P."/>
            <person name="Miyauchi S."/>
            <person name="Morin E."/>
            <person name="Drula E."/>
            <person name="Courty P.E."/>
            <person name="Chicoki N."/>
            <person name="Fauchery L."/>
            <person name="Kohler A."/>
            <person name="Kuo A."/>
            <person name="LaButti K."/>
            <person name="Pangilinan J."/>
            <person name="Lipzen A."/>
            <person name="Riley R."/>
            <person name="Andreopoulos W."/>
            <person name="He G."/>
            <person name="Johnson J."/>
            <person name="Barry K.W."/>
            <person name="Grigoriev I.V."/>
            <person name="Nagy L."/>
            <person name="Hibbett D."/>
            <person name="Henrissat B."/>
            <person name="Matheny P.B."/>
            <person name="Labbe J."/>
            <person name="Martin A.F."/>
        </authorList>
    </citation>
    <scope>NUCLEOTIDE SEQUENCE</scope>
    <source>
        <strain evidence="1">BPL698</strain>
    </source>
</reference>
<organism evidence="1 2">
    <name type="scientific">Russula earlei</name>
    <dbReference type="NCBI Taxonomy" id="71964"/>
    <lineage>
        <taxon>Eukaryota</taxon>
        <taxon>Fungi</taxon>
        <taxon>Dikarya</taxon>
        <taxon>Basidiomycota</taxon>
        <taxon>Agaricomycotina</taxon>
        <taxon>Agaricomycetes</taxon>
        <taxon>Russulales</taxon>
        <taxon>Russulaceae</taxon>
        <taxon>Russula</taxon>
    </lineage>
</organism>
<sequence length="364" mass="41385">MSTSEAFPFTQTNDEISGANLFAIAPSTIRDARYQGDFRVKVSPTVISQGAHFKSAPSYQSQGWTLAVHPEGKRYAYILTEQRVSVVTESQVTDTGVAERIEGWIALIHARATEEDVHLLETSDLFLELEPDSNACNYWFADHALRTIFWLRSADSREIGLPNSCSDGHLQYSLEENYWIHVEMFPGTAAQYATTALNELQIILLHARADALTSDVPTFPYTAEESEKFINLLQCSKDHATNPYITTVVARLWVVVANHRFFTHFGENHCRMSAVHSVLEAPIRKRSLLLTGISKVLFDLPNEHRRRLENIWVDELVYAAAWRKYVSERVEDLRLTMIWVSQTRVIGPKNICSFIVSSQKSFSR</sequence>
<accession>A0ACC0UBF9</accession>
<dbReference type="Proteomes" id="UP001207468">
    <property type="component" value="Unassembled WGS sequence"/>
</dbReference>